<evidence type="ECO:0008006" key="5">
    <source>
        <dbReference type="Google" id="ProtNLM"/>
    </source>
</evidence>
<reference evidence="3" key="1">
    <citation type="submission" date="2021-02" db="EMBL/GenBank/DDBJ databases">
        <authorList>
            <person name="Nowell W R."/>
        </authorList>
    </citation>
    <scope>NUCLEOTIDE SEQUENCE</scope>
</reference>
<accession>A0A821YPK6</accession>
<dbReference type="PANTHER" id="PTHR43381">
    <property type="entry name" value="TRANSLATION INITIATION FACTOR IF-2-RELATED"/>
    <property type="match status" value="1"/>
</dbReference>
<evidence type="ECO:0000256" key="2">
    <source>
        <dbReference type="ARBA" id="ARBA00023134"/>
    </source>
</evidence>
<keyword evidence="1" id="KW-0547">Nucleotide-binding</keyword>
<dbReference type="Gene3D" id="2.40.30.10">
    <property type="entry name" value="Translation factors"/>
    <property type="match status" value="1"/>
</dbReference>
<dbReference type="InterPro" id="IPR009000">
    <property type="entry name" value="Transl_B-barrel_sf"/>
</dbReference>
<dbReference type="EMBL" id="CAJOBR010025071">
    <property type="protein sequence ID" value="CAF4964491.1"/>
    <property type="molecule type" value="Genomic_DNA"/>
</dbReference>
<dbReference type="PANTHER" id="PTHR43381:SF4">
    <property type="entry name" value="EUKARYOTIC TRANSLATION INITIATION FACTOR 5B"/>
    <property type="match status" value="1"/>
</dbReference>
<dbReference type="GO" id="GO:0003743">
    <property type="term" value="F:translation initiation factor activity"/>
    <property type="evidence" value="ECO:0007669"/>
    <property type="project" value="TreeGrafter"/>
</dbReference>
<dbReference type="InterPro" id="IPR015760">
    <property type="entry name" value="TIF_IF2"/>
</dbReference>
<sequence>GINLGRIDGIQKNGKPLDIARKGSEVCIKIVSMPGEAPKAYGRHFDKDDILMSKVSRESIDILKAYFREEMQEKDWKLIIELKKIFGII</sequence>
<dbReference type="SUPFAM" id="SSF50447">
    <property type="entry name" value="Translation proteins"/>
    <property type="match status" value="1"/>
</dbReference>
<gene>
    <name evidence="3" type="ORF">QYT958_LOCUS34602</name>
</gene>
<organism evidence="3 4">
    <name type="scientific">Rotaria socialis</name>
    <dbReference type="NCBI Taxonomy" id="392032"/>
    <lineage>
        <taxon>Eukaryota</taxon>
        <taxon>Metazoa</taxon>
        <taxon>Spiralia</taxon>
        <taxon>Gnathifera</taxon>
        <taxon>Rotifera</taxon>
        <taxon>Eurotatoria</taxon>
        <taxon>Bdelloidea</taxon>
        <taxon>Philodinida</taxon>
        <taxon>Philodinidae</taxon>
        <taxon>Rotaria</taxon>
    </lineage>
</organism>
<evidence type="ECO:0000313" key="4">
    <source>
        <dbReference type="Proteomes" id="UP000663848"/>
    </source>
</evidence>
<protein>
    <recommendedName>
        <fullName evidence="5">Eukaryotic translation initiation factor 5B</fullName>
    </recommendedName>
</protein>
<name>A0A821YPK6_9BILA</name>
<feature type="non-terminal residue" evidence="3">
    <location>
        <position position="1"/>
    </location>
</feature>
<proteinExistence type="predicted"/>
<keyword evidence="2" id="KW-0342">GTP-binding</keyword>
<dbReference type="AlphaFoldDB" id="A0A821YPK6"/>
<dbReference type="GO" id="GO:0005525">
    <property type="term" value="F:GTP binding"/>
    <property type="evidence" value="ECO:0007669"/>
    <property type="project" value="UniProtKB-KW"/>
</dbReference>
<comment type="caution">
    <text evidence="3">The sequence shown here is derived from an EMBL/GenBank/DDBJ whole genome shotgun (WGS) entry which is preliminary data.</text>
</comment>
<dbReference type="Proteomes" id="UP000663848">
    <property type="component" value="Unassembled WGS sequence"/>
</dbReference>
<dbReference type="GO" id="GO:0005739">
    <property type="term" value="C:mitochondrion"/>
    <property type="evidence" value="ECO:0007669"/>
    <property type="project" value="TreeGrafter"/>
</dbReference>
<evidence type="ECO:0000256" key="1">
    <source>
        <dbReference type="ARBA" id="ARBA00022741"/>
    </source>
</evidence>
<evidence type="ECO:0000313" key="3">
    <source>
        <dbReference type="EMBL" id="CAF4964491.1"/>
    </source>
</evidence>